<dbReference type="PRINTS" id="PR00990">
    <property type="entry name" value="RIBOKINASE"/>
</dbReference>
<keyword evidence="4 9" id="KW-0418">Kinase</keyword>
<dbReference type="InterPro" id="IPR011611">
    <property type="entry name" value="PfkB_dom"/>
</dbReference>
<accession>A0A285UW52</accession>
<keyword evidence="6 9" id="KW-0460">Magnesium</keyword>
<dbReference type="GO" id="GO:0005829">
    <property type="term" value="C:cytosol"/>
    <property type="evidence" value="ECO:0007669"/>
    <property type="project" value="TreeGrafter"/>
</dbReference>
<feature type="active site" description="Proton acceptor" evidence="9">
    <location>
        <position position="254"/>
    </location>
</feature>
<feature type="binding site" evidence="9">
    <location>
        <begin position="49"/>
        <end position="53"/>
    </location>
    <ligand>
        <name>substrate</name>
    </ligand>
</feature>
<keyword evidence="12" id="KW-1185">Reference proteome</keyword>
<feature type="binding site" evidence="9">
    <location>
        <position position="293"/>
    </location>
    <ligand>
        <name>K(+)</name>
        <dbReference type="ChEBI" id="CHEBI:29103"/>
    </ligand>
</feature>
<keyword evidence="1 9" id="KW-0808">Transferase</keyword>
<evidence type="ECO:0000256" key="7">
    <source>
        <dbReference type="ARBA" id="ARBA00022958"/>
    </source>
</evidence>
<dbReference type="InterPro" id="IPR029056">
    <property type="entry name" value="Ribokinase-like"/>
</dbReference>
<keyword evidence="7 9" id="KW-0630">Potassium</keyword>
<evidence type="ECO:0000256" key="9">
    <source>
        <dbReference type="HAMAP-Rule" id="MF_01987"/>
    </source>
</evidence>
<dbReference type="PANTHER" id="PTHR10584:SF166">
    <property type="entry name" value="RIBOKINASE"/>
    <property type="match status" value="1"/>
</dbReference>
<evidence type="ECO:0000256" key="2">
    <source>
        <dbReference type="ARBA" id="ARBA00022723"/>
    </source>
</evidence>
<evidence type="ECO:0000256" key="6">
    <source>
        <dbReference type="ARBA" id="ARBA00022842"/>
    </source>
</evidence>
<evidence type="ECO:0000313" key="12">
    <source>
        <dbReference type="Proteomes" id="UP000219167"/>
    </source>
</evidence>
<dbReference type="EC" id="2.7.1.15" evidence="9"/>
<organism evidence="11 12">
    <name type="scientific">Rhizobium subbaraonis</name>
    <dbReference type="NCBI Taxonomy" id="908946"/>
    <lineage>
        <taxon>Bacteria</taxon>
        <taxon>Pseudomonadati</taxon>
        <taxon>Pseudomonadota</taxon>
        <taxon>Alphaproteobacteria</taxon>
        <taxon>Hyphomicrobiales</taxon>
        <taxon>Rhizobiaceae</taxon>
        <taxon>Rhizobium/Agrobacterium group</taxon>
        <taxon>Rhizobium</taxon>
    </lineage>
</organism>
<keyword evidence="3 9" id="KW-0547">Nucleotide-binding</keyword>
<comment type="subunit">
    <text evidence="9">Homodimer.</text>
</comment>
<feature type="binding site" evidence="9">
    <location>
        <begin position="253"/>
        <end position="254"/>
    </location>
    <ligand>
        <name>ATP</name>
        <dbReference type="ChEBI" id="CHEBI:30616"/>
    </ligand>
</feature>
<gene>
    <name evidence="9" type="primary">rbsK</name>
    <name evidence="11" type="ORF">SAMN05892877_11910</name>
</gene>
<comment type="function">
    <text evidence="9">Catalyzes the phosphorylation of ribose at O-5 in a reaction requiring ATP and magnesium. The resulting D-ribose-5-phosphate can then be used either for sythesis of nucleotides, histidine, and tryptophan, or as a component of the pentose phosphate pathway.</text>
</comment>
<reference evidence="11 12" key="1">
    <citation type="submission" date="2017-08" db="EMBL/GenBank/DDBJ databases">
        <authorList>
            <person name="de Groot N.N."/>
        </authorList>
    </citation>
    <scope>NUCLEOTIDE SEQUENCE [LARGE SCALE GENOMIC DNA]</scope>
    <source>
        <strain evidence="11 12">JC85</strain>
    </source>
</reference>
<evidence type="ECO:0000256" key="5">
    <source>
        <dbReference type="ARBA" id="ARBA00022840"/>
    </source>
</evidence>
<comment type="pathway">
    <text evidence="9">Carbohydrate metabolism; D-ribose degradation; D-ribose 5-phosphate from beta-D-ribopyranose: step 2/2.</text>
</comment>
<evidence type="ECO:0000256" key="8">
    <source>
        <dbReference type="ARBA" id="ARBA00023277"/>
    </source>
</evidence>
<dbReference type="InterPro" id="IPR011877">
    <property type="entry name" value="Ribokinase"/>
</dbReference>
<dbReference type="UniPathway" id="UPA00916">
    <property type="reaction ID" value="UER00889"/>
</dbReference>
<dbReference type="GO" id="GO:0046872">
    <property type="term" value="F:metal ion binding"/>
    <property type="evidence" value="ECO:0007669"/>
    <property type="project" value="UniProtKB-KW"/>
</dbReference>
<proteinExistence type="inferred from homology"/>
<dbReference type="Pfam" id="PF00294">
    <property type="entry name" value="PfkB"/>
    <property type="match status" value="1"/>
</dbReference>
<keyword evidence="5 9" id="KW-0067">ATP-binding</keyword>
<keyword evidence="8 9" id="KW-0119">Carbohydrate metabolism</keyword>
<protein>
    <recommendedName>
        <fullName evidence="9">Ribokinase</fullName>
        <shortName evidence="9">RK</shortName>
        <ecNumber evidence="9">2.7.1.15</ecNumber>
    </recommendedName>
</protein>
<feature type="binding site" evidence="9">
    <location>
        <position position="284"/>
    </location>
    <ligand>
        <name>K(+)</name>
        <dbReference type="ChEBI" id="CHEBI:29103"/>
    </ligand>
</feature>
<comment type="caution">
    <text evidence="9">Lacks conserved residue(s) required for the propagation of feature annotation.</text>
</comment>
<dbReference type="PANTHER" id="PTHR10584">
    <property type="entry name" value="SUGAR KINASE"/>
    <property type="match status" value="1"/>
</dbReference>
<dbReference type="GO" id="GO:0004747">
    <property type="term" value="F:ribokinase activity"/>
    <property type="evidence" value="ECO:0007669"/>
    <property type="project" value="UniProtKB-UniRule"/>
</dbReference>
<feature type="binding site" evidence="9">
    <location>
        <position position="289"/>
    </location>
    <ligand>
        <name>K(+)</name>
        <dbReference type="ChEBI" id="CHEBI:29103"/>
    </ligand>
</feature>
<dbReference type="Proteomes" id="UP000219167">
    <property type="component" value="Unassembled WGS sequence"/>
</dbReference>
<dbReference type="GO" id="GO:0005524">
    <property type="term" value="F:ATP binding"/>
    <property type="evidence" value="ECO:0007669"/>
    <property type="project" value="UniProtKB-UniRule"/>
</dbReference>
<comment type="subcellular location">
    <subcellularLocation>
        <location evidence="9">Cytoplasm</location>
    </subcellularLocation>
</comment>
<dbReference type="RefSeq" id="WP_342588289.1">
    <property type="nucleotide sequence ID" value="NZ_OBQD01000019.1"/>
</dbReference>
<evidence type="ECO:0000256" key="1">
    <source>
        <dbReference type="ARBA" id="ARBA00022679"/>
    </source>
</evidence>
<comment type="cofactor">
    <cofactor evidence="9">
        <name>Mg(2+)</name>
        <dbReference type="ChEBI" id="CHEBI:18420"/>
    </cofactor>
    <text evidence="9">Requires a divalent cation, most likely magnesium in vivo, as an electrophilic catalyst to aid phosphoryl group transfer. It is the chelate of the metal and the nucleotide that is the actual substrate.</text>
</comment>
<keyword evidence="2 9" id="KW-0479">Metal-binding</keyword>
<feature type="binding site" evidence="9">
    <location>
        <position position="287"/>
    </location>
    <ligand>
        <name>K(+)</name>
        <dbReference type="ChEBI" id="CHEBI:29103"/>
    </ligand>
</feature>
<keyword evidence="9" id="KW-0963">Cytoplasm</keyword>
<dbReference type="GO" id="GO:0019303">
    <property type="term" value="P:D-ribose catabolic process"/>
    <property type="evidence" value="ECO:0007669"/>
    <property type="project" value="UniProtKB-UniRule"/>
</dbReference>
<dbReference type="InterPro" id="IPR002139">
    <property type="entry name" value="Ribo/fructo_kinase"/>
</dbReference>
<feature type="domain" description="Carbohydrate kinase PfkB" evidence="10">
    <location>
        <begin position="14"/>
        <end position="296"/>
    </location>
</feature>
<name>A0A285UW52_9HYPH</name>
<dbReference type="EMBL" id="OBQD01000019">
    <property type="protein sequence ID" value="SOC45897.1"/>
    <property type="molecule type" value="Genomic_DNA"/>
</dbReference>
<evidence type="ECO:0000256" key="3">
    <source>
        <dbReference type="ARBA" id="ARBA00022741"/>
    </source>
</evidence>
<dbReference type="AlphaFoldDB" id="A0A285UW52"/>
<feature type="binding site" evidence="9">
    <location>
        <begin position="222"/>
        <end position="227"/>
    </location>
    <ligand>
        <name>ATP</name>
        <dbReference type="ChEBI" id="CHEBI:30616"/>
    </ligand>
</feature>
<dbReference type="Gene3D" id="3.40.1190.20">
    <property type="match status" value="1"/>
</dbReference>
<feature type="binding site" evidence="9">
    <location>
        <position position="254"/>
    </location>
    <ligand>
        <name>substrate</name>
    </ligand>
</feature>
<feature type="binding site" evidence="9">
    <location>
        <position position="191"/>
    </location>
    <ligand>
        <name>ATP</name>
        <dbReference type="ChEBI" id="CHEBI:30616"/>
    </ligand>
</feature>
<comment type="catalytic activity">
    <reaction evidence="9">
        <text>D-ribose + ATP = D-ribose 5-phosphate + ADP + H(+)</text>
        <dbReference type="Rhea" id="RHEA:13697"/>
        <dbReference type="ChEBI" id="CHEBI:15378"/>
        <dbReference type="ChEBI" id="CHEBI:30616"/>
        <dbReference type="ChEBI" id="CHEBI:47013"/>
        <dbReference type="ChEBI" id="CHEBI:78346"/>
        <dbReference type="ChEBI" id="CHEBI:456216"/>
        <dbReference type="EC" id="2.7.1.15"/>
    </reaction>
</comment>
<feature type="binding site" evidence="9">
    <location>
        <position position="248"/>
    </location>
    <ligand>
        <name>K(+)</name>
        <dbReference type="ChEBI" id="CHEBI:29103"/>
    </ligand>
</feature>
<feature type="binding site" evidence="9">
    <location>
        <position position="250"/>
    </location>
    <ligand>
        <name>K(+)</name>
        <dbReference type="ChEBI" id="CHEBI:29103"/>
    </ligand>
</feature>
<comment type="activity regulation">
    <text evidence="9">Activated by a monovalent cation that binds near, but not in, the active site. The most likely occupant of the site in vivo is potassium. Ion binding induces a conformational change that may alter substrate affinity.</text>
</comment>
<dbReference type="HAMAP" id="MF_01987">
    <property type="entry name" value="Ribokinase"/>
    <property type="match status" value="1"/>
</dbReference>
<feature type="binding site" evidence="9">
    <location>
        <begin position="21"/>
        <end position="23"/>
    </location>
    <ligand>
        <name>substrate</name>
    </ligand>
</feature>
<evidence type="ECO:0000259" key="10">
    <source>
        <dbReference type="Pfam" id="PF00294"/>
    </source>
</evidence>
<dbReference type="SUPFAM" id="SSF53613">
    <property type="entry name" value="Ribokinase-like"/>
    <property type="match status" value="1"/>
</dbReference>
<comment type="similarity">
    <text evidence="9">Belongs to the carbohydrate kinase PfkB family. Ribokinase subfamily.</text>
</comment>
<evidence type="ECO:0000313" key="11">
    <source>
        <dbReference type="EMBL" id="SOC45897.1"/>
    </source>
</evidence>
<sequence length="312" mass="31442">MGDGLNGRSATMTIHVVGNVCVDTSFRLERLPQPGETLNAAAAGEGLGGKGANQAVAAARTGAPVTFWAPVGRDAVGDRMEGLLSVEIPELRLSRLDLPCDRSVILIDREGENVIVTAAACAEAFDPLAMSALGGTWQPGDMLLMQGNLGSQATAASLKAGRNAGLFTVLNPSPLPVEPLDLTTVSLLVCNRPEAEALTGEADAESAAGRLHAMGAEGVIVTLGPAGALVLDASSCLHISAEKIEAVDTSGAGDCFAGTIAGLLAQGAALIDAAKLATQAAGIAVGRSGTLASFPSRAELAALTKTLKLENV</sequence>
<evidence type="ECO:0000256" key="4">
    <source>
        <dbReference type="ARBA" id="ARBA00022777"/>
    </source>
</evidence>